<dbReference type="OrthoDB" id="1653798at2"/>
<evidence type="ECO:0000313" key="2">
    <source>
        <dbReference type="Proteomes" id="UP000318937"/>
    </source>
</evidence>
<reference evidence="1 2" key="1">
    <citation type="submission" date="2019-05" db="EMBL/GenBank/DDBJ databases">
        <title>Psychrobacillus vulpis sp. nov., a new species isolated from feces of a red fox that inhabits in The Tablas de Daimiel Natural Park, Albacete, Spain.</title>
        <authorList>
            <person name="Rodriguez M."/>
            <person name="Reina J.C."/>
            <person name="Bejar V."/>
            <person name="Llamas I."/>
        </authorList>
    </citation>
    <scope>NUCLEOTIDE SEQUENCE [LARGE SCALE GENOMIC DNA]</scope>
    <source>
        <strain evidence="1 2">NHI-2</strain>
    </source>
</reference>
<gene>
    <name evidence="1" type="ORF">FG383_12430</name>
</gene>
<organism evidence="1 2">
    <name type="scientific">Psychrobacillus soli</name>
    <dbReference type="NCBI Taxonomy" id="1543965"/>
    <lineage>
        <taxon>Bacteria</taxon>
        <taxon>Bacillati</taxon>
        <taxon>Bacillota</taxon>
        <taxon>Bacilli</taxon>
        <taxon>Bacillales</taxon>
        <taxon>Bacillaceae</taxon>
        <taxon>Psychrobacillus</taxon>
    </lineage>
</organism>
<dbReference type="GO" id="GO:0008990">
    <property type="term" value="F:rRNA (guanine-N2-)-methyltransferase activity"/>
    <property type="evidence" value="ECO:0007669"/>
    <property type="project" value="InterPro"/>
</dbReference>
<evidence type="ECO:0008006" key="3">
    <source>
        <dbReference type="Google" id="ProtNLM"/>
    </source>
</evidence>
<dbReference type="EMBL" id="VDGG01000024">
    <property type="protein sequence ID" value="TQR13331.1"/>
    <property type="molecule type" value="Genomic_DNA"/>
</dbReference>
<protein>
    <recommendedName>
        <fullName evidence="3">SAM-dependent methyltransferase</fullName>
    </recommendedName>
</protein>
<dbReference type="InterPro" id="IPR007536">
    <property type="entry name" value="16SrRNA_methylTrfase_J"/>
</dbReference>
<dbReference type="Gene3D" id="3.40.50.150">
    <property type="entry name" value="Vaccinia Virus protein VP39"/>
    <property type="match status" value="1"/>
</dbReference>
<dbReference type="Pfam" id="PF04445">
    <property type="entry name" value="SAM_MT"/>
    <property type="match status" value="1"/>
</dbReference>
<comment type="caution">
    <text evidence="1">The sequence shown here is derived from an EMBL/GenBank/DDBJ whole genome shotgun (WGS) entry which is preliminary data.</text>
</comment>
<dbReference type="InterPro" id="IPR029063">
    <property type="entry name" value="SAM-dependent_MTases_sf"/>
</dbReference>
<dbReference type="AlphaFoldDB" id="A0A544T7A0"/>
<accession>A0A544T7A0</accession>
<keyword evidence="2" id="KW-1185">Reference proteome</keyword>
<dbReference type="SUPFAM" id="SSF53335">
    <property type="entry name" value="S-adenosyl-L-methionine-dependent methyltransferases"/>
    <property type="match status" value="1"/>
</dbReference>
<dbReference type="PANTHER" id="PTHR36112:SF1">
    <property type="entry name" value="RIBOSOMAL RNA SMALL SUBUNIT METHYLTRANSFERASE J"/>
    <property type="match status" value="1"/>
</dbReference>
<sequence>MKTIVTTAGRTNDLFIQKAKEIASELTLSYVRRQKKSMQKLQEEQQANVLVVSKERLELYVYGSTSPFFFHPNSAAFRMKRIQNGEKDLLLEALDLQQGDRFLDTTAGLCSDSIVAAYAVGENGVVDACEKDAMIAYIVEQGLKVYETENMEMQKSMRRIQIIPQDAVDYLKQMDANSYDVVYMDPMFEEVIEESSNFQTLREAGVHDSLSDEWVEEAKRVAKKRVVLKAHFRSPMFEKYQFEQLTRLSSKFHYGIIDI</sequence>
<proteinExistence type="predicted"/>
<evidence type="ECO:0000313" key="1">
    <source>
        <dbReference type="EMBL" id="TQR13331.1"/>
    </source>
</evidence>
<dbReference type="RefSeq" id="WP_142607713.1">
    <property type="nucleotide sequence ID" value="NZ_VDGG01000024.1"/>
</dbReference>
<name>A0A544T7A0_9BACI</name>
<dbReference type="PANTHER" id="PTHR36112">
    <property type="entry name" value="RIBOSOMAL RNA SMALL SUBUNIT METHYLTRANSFERASE J"/>
    <property type="match status" value="1"/>
</dbReference>
<dbReference type="Proteomes" id="UP000318937">
    <property type="component" value="Unassembled WGS sequence"/>
</dbReference>